<evidence type="ECO:0000256" key="2">
    <source>
        <dbReference type="ARBA" id="ARBA00023136"/>
    </source>
</evidence>
<organism evidence="4 5">
    <name type="scientific">Clostridium omnivorum</name>
    <dbReference type="NCBI Taxonomy" id="1604902"/>
    <lineage>
        <taxon>Bacteria</taxon>
        <taxon>Bacillati</taxon>
        <taxon>Bacillota</taxon>
        <taxon>Clostridia</taxon>
        <taxon>Eubacteriales</taxon>
        <taxon>Clostridiaceae</taxon>
        <taxon>Clostridium</taxon>
    </lineage>
</organism>
<dbReference type="Proteomes" id="UP001208567">
    <property type="component" value="Unassembled WGS sequence"/>
</dbReference>
<feature type="transmembrane region" description="Helical" evidence="3">
    <location>
        <begin position="385"/>
        <end position="405"/>
    </location>
</feature>
<comment type="caution">
    <text evidence="4">The sequence shown here is derived from an EMBL/GenBank/DDBJ whole genome shotgun (WGS) entry which is preliminary data.</text>
</comment>
<evidence type="ECO:0000313" key="5">
    <source>
        <dbReference type="Proteomes" id="UP001208567"/>
    </source>
</evidence>
<comment type="similarity">
    <text evidence="1">Belongs to the GerABKA family.</text>
</comment>
<dbReference type="PANTHER" id="PTHR22550:SF16">
    <property type="entry name" value="SPORE GERMINATION PROTEIN"/>
    <property type="match status" value="1"/>
</dbReference>
<gene>
    <name evidence="4" type="primary">gerAA</name>
    <name evidence="4" type="ORF">bsdE14_03170</name>
</gene>
<reference evidence="4 5" key="1">
    <citation type="journal article" date="2024" name="Int. J. Syst. Evol. Microbiol.">
        <title>Clostridium omnivorum sp. nov., isolated from anoxic soil under the treatment of reductive soil disinfestation.</title>
        <authorList>
            <person name="Ueki A."/>
            <person name="Tonouchi A."/>
            <person name="Kaku N."/>
            <person name="Honma S."/>
            <person name="Ueki K."/>
        </authorList>
    </citation>
    <scope>NUCLEOTIDE SEQUENCE [LARGE SCALE GENOMIC DNA]</scope>
    <source>
        <strain evidence="4 5">E14</strain>
    </source>
</reference>
<dbReference type="PANTHER" id="PTHR22550">
    <property type="entry name" value="SPORE GERMINATION PROTEIN"/>
    <property type="match status" value="1"/>
</dbReference>
<feature type="transmembrane region" description="Helical" evidence="3">
    <location>
        <begin position="331"/>
        <end position="350"/>
    </location>
</feature>
<keyword evidence="2 3" id="KW-0472">Membrane</keyword>
<keyword evidence="3" id="KW-0812">Transmembrane</keyword>
<dbReference type="InterPro" id="IPR004995">
    <property type="entry name" value="Spore_Ger"/>
</dbReference>
<dbReference type="InterPro" id="IPR050768">
    <property type="entry name" value="UPF0353/GerABKA_families"/>
</dbReference>
<keyword evidence="5" id="KW-1185">Reference proteome</keyword>
<keyword evidence="3" id="KW-1133">Transmembrane helix</keyword>
<protein>
    <submittedName>
        <fullName evidence="4">Spore germination protein</fullName>
    </submittedName>
</protein>
<evidence type="ECO:0000256" key="3">
    <source>
        <dbReference type="SAM" id="Phobius"/>
    </source>
</evidence>
<dbReference type="Pfam" id="PF03323">
    <property type="entry name" value="GerA"/>
    <property type="match status" value="1"/>
</dbReference>
<sequence>MVIDMRTGDINENTRLIKSALGEKSPVVVKSFYIGIDEPLEANIIYVNGLTNKDVIDRDILKPLMIYAKEDLTQVENICDYLTKRYISMSDNEIITDYTIIVEYLRRGKTAILINGVREVIIVDTTGGVYRGISEPANETTAKGPRDGFVENLEVNVSLIRRKAKDKNLAIEYLKVGRRSQTDIALVYIDNIVDKAVLQELEKRIKAIDVDISTSAGVLDQYIEKYPYTVFPQSMATERPDRAFANMMEGRIIVIQEGTPVVNIYPVTFMQFFQAIEDYNQRTVVSSFVRLLRIVAAFIVITAPSIYLTLIKFNVELIPIKFVTPIVQSRVGIALTPFLEILAMELVVEILREGGLRLPGKIAQTLSLVGGIIIGDTAIKSRMVSPTTLLVVGITVVCTFVIPNYDMALSIRILRFPMLILANVMGIFGIAVGWFLLLVHLSSLDSLGVPYFEFHSGDLKDTFIRGSMWKMNKRPEGIPNKNPNRQTDFRNKFLKKRQ</sequence>
<name>A0ABQ5N136_9CLOT</name>
<proteinExistence type="inferred from homology"/>
<feature type="transmembrane region" description="Helical" evidence="3">
    <location>
        <begin position="417"/>
        <end position="441"/>
    </location>
</feature>
<accession>A0ABQ5N136</accession>
<dbReference type="PIRSF" id="PIRSF005690">
    <property type="entry name" value="GerBA"/>
    <property type="match status" value="1"/>
</dbReference>
<evidence type="ECO:0000256" key="1">
    <source>
        <dbReference type="ARBA" id="ARBA00005278"/>
    </source>
</evidence>
<evidence type="ECO:0000313" key="4">
    <source>
        <dbReference type="EMBL" id="GLC28907.1"/>
    </source>
</evidence>
<feature type="transmembrane region" description="Helical" evidence="3">
    <location>
        <begin position="291"/>
        <end position="311"/>
    </location>
</feature>
<dbReference type="EMBL" id="BRXR01000001">
    <property type="protein sequence ID" value="GLC28907.1"/>
    <property type="molecule type" value="Genomic_DNA"/>
</dbReference>